<dbReference type="Proteomes" id="UP000658733">
    <property type="component" value="Unassembled WGS sequence"/>
</dbReference>
<protein>
    <submittedName>
        <fullName evidence="1">Uncharacterized protein</fullName>
    </submittedName>
</protein>
<organism evidence="1 2">
    <name type="scientific">Methanobrevibacter arboriphilus</name>
    <dbReference type="NCBI Taxonomy" id="39441"/>
    <lineage>
        <taxon>Archaea</taxon>
        <taxon>Methanobacteriati</taxon>
        <taxon>Methanobacteriota</taxon>
        <taxon>Methanomada group</taxon>
        <taxon>Methanobacteria</taxon>
        <taxon>Methanobacteriales</taxon>
        <taxon>Methanobacteriaceae</taxon>
        <taxon>Methanobrevibacter</taxon>
    </lineage>
</organism>
<comment type="caution">
    <text evidence="1">The sequence shown here is derived from an EMBL/GenBank/DDBJ whole genome shotgun (WGS) entry which is preliminary data.</text>
</comment>
<gene>
    <name evidence="1" type="ORF">ISP01_07390</name>
</gene>
<sequence>MTNRITSENIVDYLHNFNENHFREGRHSSRRRKLRHIEFEKIKVKLKTEMPIDIEQQEIKKFALTYYFNENYNIYIVIALKDKFINIVTQHIISKKIGEF</sequence>
<dbReference type="EMBL" id="JADIIN010000059">
    <property type="protein sequence ID" value="MBF4469215.1"/>
    <property type="molecule type" value="Genomic_DNA"/>
</dbReference>
<accession>A0A843AJJ4</accession>
<evidence type="ECO:0000313" key="2">
    <source>
        <dbReference type="Proteomes" id="UP000658733"/>
    </source>
</evidence>
<dbReference type="AlphaFoldDB" id="A0A843AJJ4"/>
<dbReference type="RefSeq" id="WP_278523592.1">
    <property type="nucleotide sequence ID" value="NZ_JADIIN010000059.1"/>
</dbReference>
<proteinExistence type="predicted"/>
<reference evidence="1" key="1">
    <citation type="submission" date="2020-10" db="EMBL/GenBank/DDBJ databases">
        <title>Dehalococcoides mccartyi of a TCE/Cr reducing biochatode.</title>
        <authorList>
            <person name="Matturro B."/>
        </authorList>
    </citation>
    <scope>NUCLEOTIDE SEQUENCE</scope>
    <source>
        <strain evidence="1">Bin4</strain>
    </source>
</reference>
<evidence type="ECO:0000313" key="1">
    <source>
        <dbReference type="EMBL" id="MBF4469215.1"/>
    </source>
</evidence>
<name>A0A843AJJ4_METAZ</name>